<dbReference type="PANTHER" id="PTHR46535">
    <property type="entry name" value="NEDD4-BINDING PROTEIN 2"/>
    <property type="match status" value="1"/>
</dbReference>
<dbReference type="SMART" id="SM01162">
    <property type="entry name" value="DUF1771"/>
    <property type="match status" value="1"/>
</dbReference>
<dbReference type="Pfam" id="PF01713">
    <property type="entry name" value="Smr"/>
    <property type="match status" value="1"/>
</dbReference>
<feature type="domain" description="Smr" evidence="2">
    <location>
        <begin position="558"/>
        <end position="619"/>
    </location>
</feature>
<accession>A0A409XUD3</accession>
<feature type="compositionally biased region" description="Polar residues" evidence="1">
    <location>
        <begin position="87"/>
        <end position="96"/>
    </location>
</feature>
<dbReference type="EMBL" id="NHYD01000343">
    <property type="protein sequence ID" value="PPQ94439.1"/>
    <property type="molecule type" value="Genomic_DNA"/>
</dbReference>
<dbReference type="Gene3D" id="3.30.1370.110">
    <property type="match status" value="1"/>
</dbReference>
<feature type="compositionally biased region" description="Low complexity" evidence="1">
    <location>
        <begin position="102"/>
        <end position="115"/>
    </location>
</feature>
<dbReference type="SMART" id="SM00463">
    <property type="entry name" value="SMR"/>
    <property type="match status" value="1"/>
</dbReference>
<comment type="caution">
    <text evidence="3">The sequence shown here is derived from an EMBL/GenBank/DDBJ whole genome shotgun (WGS) entry which is preliminary data.</text>
</comment>
<protein>
    <recommendedName>
        <fullName evidence="2">Smr domain-containing protein</fullName>
    </recommendedName>
</protein>
<feature type="compositionally biased region" description="Pro residues" evidence="1">
    <location>
        <begin position="387"/>
        <end position="397"/>
    </location>
</feature>
<dbReference type="InterPro" id="IPR013899">
    <property type="entry name" value="DUF1771"/>
</dbReference>
<sequence length="635" mass="70379">MTTQSTRTLFDSLEKEFCPTLDSSLIAALLVEIESDSNGNAVTPTQDQIDFLRTTLGELSLHAEEAQESEFSDVQLLSQFEETISSWTTHDNGNKTAESHSAESSGSSTSSTQSFGSPLGFLQAALPEIPTARLTKALENAGKADVDMWDIVAAILTEESIREMEERGWDGLEGQTEDTMNDTNWETVEMKKKIFSKAERKRAQPHPKKIVLADIRQQHHVQSSLAKNGSPTKHPPEGSAADPWTQLSSFSDHISTLLPPHPPSLFLSFFHSPQYGTSYEALRAALTSLCKDSSTDSDHHTTVLYNLLDVILPEYEDCDAEQRSRIVSDVELAVTVTQGKGDESLDLANLLRDLDSNSDMGLYHLQPTEAWGNDKSGPPTRKQKLPSGPPLVEPPPISRVKQKMASSTGSRNKPSPFQWQAVPKRKTVDRGPHPLVHHIPAYARDVNGKKTNRTSESNGLARSNNAEFRVRMSETMRKRNEALREAARMWQRGNSKSRGGEIAFYFAERAREFQELAKTEALNAARDMVQEKRSVIFAIERLILTVFDRSTSQNHDTVDLHGTTVAEAIVIIKEILKNEGSSISQAKPLKIITGRGSHSLNQISVLKPAVRKALVEDGWIVGSWDGGLIVRQRRA</sequence>
<dbReference type="OrthoDB" id="4080456at2759"/>
<feature type="compositionally biased region" description="Polar residues" evidence="1">
    <location>
        <begin position="404"/>
        <end position="418"/>
    </location>
</feature>
<dbReference type="PANTHER" id="PTHR46535:SF1">
    <property type="entry name" value="NEDD4-BINDING PROTEIN 2"/>
    <property type="match status" value="1"/>
</dbReference>
<proteinExistence type="predicted"/>
<dbReference type="STRING" id="93625.A0A409XUD3"/>
<dbReference type="Proteomes" id="UP000283269">
    <property type="component" value="Unassembled WGS sequence"/>
</dbReference>
<feature type="compositionally biased region" description="Polar residues" evidence="1">
    <location>
        <begin position="221"/>
        <end position="231"/>
    </location>
</feature>
<evidence type="ECO:0000259" key="2">
    <source>
        <dbReference type="PROSITE" id="PS50828"/>
    </source>
</evidence>
<evidence type="ECO:0000313" key="3">
    <source>
        <dbReference type="EMBL" id="PPQ94439.1"/>
    </source>
</evidence>
<organism evidence="3 4">
    <name type="scientific">Psilocybe cyanescens</name>
    <dbReference type="NCBI Taxonomy" id="93625"/>
    <lineage>
        <taxon>Eukaryota</taxon>
        <taxon>Fungi</taxon>
        <taxon>Dikarya</taxon>
        <taxon>Basidiomycota</taxon>
        <taxon>Agaricomycotina</taxon>
        <taxon>Agaricomycetes</taxon>
        <taxon>Agaricomycetidae</taxon>
        <taxon>Agaricales</taxon>
        <taxon>Agaricineae</taxon>
        <taxon>Strophariaceae</taxon>
        <taxon>Psilocybe</taxon>
    </lineage>
</organism>
<feature type="region of interest" description="Disordered" evidence="1">
    <location>
        <begin position="87"/>
        <end position="115"/>
    </location>
</feature>
<dbReference type="SUPFAM" id="SSF160443">
    <property type="entry name" value="SMR domain-like"/>
    <property type="match status" value="1"/>
</dbReference>
<feature type="region of interest" description="Disordered" evidence="1">
    <location>
        <begin position="221"/>
        <end position="245"/>
    </location>
</feature>
<dbReference type="PROSITE" id="PS50828">
    <property type="entry name" value="SMR"/>
    <property type="match status" value="1"/>
</dbReference>
<dbReference type="GO" id="GO:0004519">
    <property type="term" value="F:endonuclease activity"/>
    <property type="evidence" value="ECO:0007669"/>
    <property type="project" value="TreeGrafter"/>
</dbReference>
<keyword evidence="4" id="KW-1185">Reference proteome</keyword>
<gene>
    <name evidence="3" type="ORF">CVT25_002530</name>
</gene>
<dbReference type="InParanoid" id="A0A409XUD3"/>
<dbReference type="InterPro" id="IPR036063">
    <property type="entry name" value="Smr_dom_sf"/>
</dbReference>
<reference evidence="3 4" key="1">
    <citation type="journal article" date="2018" name="Evol. Lett.">
        <title>Horizontal gene cluster transfer increased hallucinogenic mushroom diversity.</title>
        <authorList>
            <person name="Reynolds H.T."/>
            <person name="Vijayakumar V."/>
            <person name="Gluck-Thaler E."/>
            <person name="Korotkin H.B."/>
            <person name="Matheny P.B."/>
            <person name="Slot J.C."/>
        </authorList>
    </citation>
    <scope>NUCLEOTIDE SEQUENCE [LARGE SCALE GENOMIC DNA]</scope>
    <source>
        <strain evidence="3 4">2631</strain>
    </source>
</reference>
<evidence type="ECO:0000256" key="1">
    <source>
        <dbReference type="SAM" id="MobiDB-lite"/>
    </source>
</evidence>
<dbReference type="InterPro" id="IPR002625">
    <property type="entry name" value="Smr_dom"/>
</dbReference>
<dbReference type="InterPro" id="IPR052772">
    <property type="entry name" value="Endo/PolyKinase_Domain-Protein"/>
</dbReference>
<evidence type="ECO:0000313" key="4">
    <source>
        <dbReference type="Proteomes" id="UP000283269"/>
    </source>
</evidence>
<feature type="region of interest" description="Disordered" evidence="1">
    <location>
        <begin position="368"/>
        <end position="420"/>
    </location>
</feature>
<dbReference type="AlphaFoldDB" id="A0A409XUD3"/>
<name>A0A409XUD3_PSICY</name>
<dbReference type="GO" id="GO:0005634">
    <property type="term" value="C:nucleus"/>
    <property type="evidence" value="ECO:0007669"/>
    <property type="project" value="TreeGrafter"/>
</dbReference>